<dbReference type="CDD" id="cd07123">
    <property type="entry name" value="ALDH_F4-17_P5CDH"/>
    <property type="match status" value="1"/>
</dbReference>
<dbReference type="NCBIfam" id="TIGR01236">
    <property type="entry name" value="D1pyr5carbox1"/>
    <property type="match status" value="1"/>
</dbReference>
<dbReference type="InterPro" id="IPR005931">
    <property type="entry name" value="P5CDH/ALDH4A1"/>
</dbReference>
<dbReference type="GO" id="GO:0006537">
    <property type="term" value="P:glutamate biosynthetic process"/>
    <property type="evidence" value="ECO:0007669"/>
    <property type="project" value="EnsemblFungi"/>
</dbReference>
<dbReference type="FunCoup" id="A5DID1">
    <property type="interactions" value="381"/>
</dbReference>
<gene>
    <name evidence="12" type="ORF">PGUG_03032</name>
</gene>
<dbReference type="HOGENOM" id="CLU_005391_4_1_1"/>
<dbReference type="InterPro" id="IPR015590">
    <property type="entry name" value="Aldehyde_DH_dom"/>
</dbReference>
<evidence type="ECO:0000256" key="7">
    <source>
        <dbReference type="PROSITE-ProRule" id="PRU10007"/>
    </source>
</evidence>
<evidence type="ECO:0000256" key="8">
    <source>
        <dbReference type="RuleBase" id="RU003345"/>
    </source>
</evidence>
<dbReference type="EMBL" id="CH408157">
    <property type="protein sequence ID" value="EDK38934.2"/>
    <property type="molecule type" value="Genomic_DNA"/>
</dbReference>
<evidence type="ECO:0000259" key="11">
    <source>
        <dbReference type="Pfam" id="PF00171"/>
    </source>
</evidence>
<dbReference type="InterPro" id="IPR016160">
    <property type="entry name" value="Ald_DH_CS_CYS"/>
</dbReference>
<comment type="similarity">
    <text evidence="2 8">Belongs to the aldehyde dehydrogenase family.</text>
</comment>
<dbReference type="EC" id="1.2.1.88" evidence="9"/>
<evidence type="ECO:0000256" key="10">
    <source>
        <dbReference type="RuleBase" id="RU366030"/>
    </source>
</evidence>
<feature type="domain" description="Aldehyde dehydrogenase" evidence="11">
    <location>
        <begin position="139"/>
        <end position="610"/>
    </location>
</feature>
<evidence type="ECO:0000256" key="3">
    <source>
        <dbReference type="ARBA" id="ARBA00023002"/>
    </source>
</evidence>
<evidence type="ECO:0000313" key="12">
    <source>
        <dbReference type="EMBL" id="EDK38934.2"/>
    </source>
</evidence>
<dbReference type="PANTHER" id="PTHR42862:SF1">
    <property type="entry name" value="DELTA-1-PYRROLINE-5-CARBOXYLATE DEHYDROGENASE 2, ISOFORM A-RELATED"/>
    <property type="match status" value="1"/>
</dbReference>
<proteinExistence type="inferred from homology"/>
<dbReference type="InterPro" id="IPR029510">
    <property type="entry name" value="Ald_DH_CS_GLU"/>
</dbReference>
<evidence type="ECO:0000256" key="4">
    <source>
        <dbReference type="ARBA" id="ARBA00023027"/>
    </source>
</evidence>
<dbReference type="AlphaFoldDB" id="A5DID1"/>
<dbReference type="InterPro" id="IPR050485">
    <property type="entry name" value="Proline_metab_enzyme"/>
</dbReference>
<protein>
    <recommendedName>
        <fullName evidence="9 10">Multifunctional fusion protein</fullName>
    </recommendedName>
    <domain>
        <recommendedName>
            <fullName evidence="10">Delta-1-pyrroline-5-carboxylate dehydrogenase</fullName>
            <shortName evidence="10">P5C dehydrogenase</shortName>
        </recommendedName>
        <alternativeName>
            <fullName evidence="9">L-glutamate gamma-semialdehyde dehydrogenase</fullName>
        </alternativeName>
    </domain>
    <domain>
        <recommendedName>
            <fullName evidence="9">L-glutamate gamma-semialdehyde dehydrogenase</fullName>
            <ecNumber evidence="9">1.2.1.88</ecNumber>
        </recommendedName>
    </domain>
</protein>
<evidence type="ECO:0000313" key="13">
    <source>
        <dbReference type="Proteomes" id="UP000001997"/>
    </source>
</evidence>
<dbReference type="InParanoid" id="A5DID1"/>
<dbReference type="GO" id="GO:0003842">
    <property type="term" value="F:L-glutamate gamma-semialdehyde dehydrogenase activity"/>
    <property type="evidence" value="ECO:0007669"/>
    <property type="project" value="UniProtKB-UniRule"/>
</dbReference>
<dbReference type="UniPathway" id="UPA00261">
    <property type="reaction ID" value="UER00374"/>
</dbReference>
<dbReference type="RefSeq" id="XP_001485303.2">
    <property type="nucleotide sequence ID" value="XM_001485253.1"/>
</dbReference>
<dbReference type="Proteomes" id="UP000001997">
    <property type="component" value="Unassembled WGS sequence"/>
</dbReference>
<dbReference type="InterPro" id="IPR016163">
    <property type="entry name" value="Ald_DH_C"/>
</dbReference>
<dbReference type="InterPro" id="IPR016161">
    <property type="entry name" value="Ald_DH/histidinol_DH"/>
</dbReference>
<dbReference type="VEuPathDB" id="FungiDB:PGUG_03032"/>
<keyword evidence="3 8" id="KW-0560">Oxidoreductase</keyword>
<keyword evidence="4 9" id="KW-0520">NAD</keyword>
<dbReference type="FunFam" id="3.40.605.10:FF:000006">
    <property type="entry name" value="1-pyrroline-5-carboxylate dehydrogenase"/>
    <property type="match status" value="1"/>
</dbReference>
<dbReference type="GO" id="GO:0010133">
    <property type="term" value="P:L-proline catabolic process to L-glutamate"/>
    <property type="evidence" value="ECO:0007669"/>
    <property type="project" value="UniProtKB-UniRule"/>
</dbReference>
<dbReference type="OrthoDB" id="5322683at2759"/>
<dbReference type="KEGG" id="pgu:PGUG_03032"/>
<dbReference type="Gene3D" id="3.40.309.10">
    <property type="entry name" value="Aldehyde Dehydrogenase, Chain A, domain 2"/>
    <property type="match status" value="1"/>
</dbReference>
<dbReference type="Gene3D" id="3.40.605.10">
    <property type="entry name" value="Aldehyde Dehydrogenase, Chain A, domain 1"/>
    <property type="match status" value="1"/>
</dbReference>
<dbReference type="PROSITE" id="PS00070">
    <property type="entry name" value="ALDEHYDE_DEHYDR_CYS"/>
    <property type="match status" value="1"/>
</dbReference>
<dbReference type="PANTHER" id="PTHR42862">
    <property type="entry name" value="DELTA-1-PYRROLINE-5-CARBOXYLATE DEHYDROGENASE 1, ISOFORM A-RELATED"/>
    <property type="match status" value="1"/>
</dbReference>
<feature type="active site" evidence="7">
    <location>
        <position position="376"/>
    </location>
</feature>
<name>A5DID1_PICGU</name>
<dbReference type="SUPFAM" id="SSF53720">
    <property type="entry name" value="ALDH-like"/>
    <property type="match status" value="1"/>
</dbReference>
<dbReference type="FunFam" id="3.40.309.10:FF:000005">
    <property type="entry name" value="1-pyrroline-5-carboxylate dehydrogenase 1"/>
    <property type="match status" value="1"/>
</dbReference>
<reference evidence="12 13" key="1">
    <citation type="journal article" date="2009" name="Nature">
        <title>Evolution of pathogenicity and sexual reproduction in eight Candida genomes.</title>
        <authorList>
            <person name="Butler G."/>
            <person name="Rasmussen M.D."/>
            <person name="Lin M.F."/>
            <person name="Santos M.A."/>
            <person name="Sakthikumar S."/>
            <person name="Munro C.A."/>
            <person name="Rheinbay E."/>
            <person name="Grabherr M."/>
            <person name="Forche A."/>
            <person name="Reedy J.L."/>
            <person name="Agrafioti I."/>
            <person name="Arnaud M.B."/>
            <person name="Bates S."/>
            <person name="Brown A.J."/>
            <person name="Brunke S."/>
            <person name="Costanzo M.C."/>
            <person name="Fitzpatrick D.A."/>
            <person name="de Groot P.W."/>
            <person name="Harris D."/>
            <person name="Hoyer L.L."/>
            <person name="Hube B."/>
            <person name="Klis F.M."/>
            <person name="Kodira C."/>
            <person name="Lennard N."/>
            <person name="Logue M.E."/>
            <person name="Martin R."/>
            <person name="Neiman A.M."/>
            <person name="Nikolaou E."/>
            <person name="Quail M.A."/>
            <person name="Quinn J."/>
            <person name="Santos M.C."/>
            <person name="Schmitzberger F.F."/>
            <person name="Sherlock G."/>
            <person name="Shah P."/>
            <person name="Silverstein K.A."/>
            <person name="Skrzypek M.S."/>
            <person name="Soll D."/>
            <person name="Staggs R."/>
            <person name="Stansfield I."/>
            <person name="Stumpf M.P."/>
            <person name="Sudbery P.E."/>
            <person name="Srikantha T."/>
            <person name="Zeng Q."/>
            <person name="Berman J."/>
            <person name="Berriman M."/>
            <person name="Heitman J."/>
            <person name="Gow N.A."/>
            <person name="Lorenz M.C."/>
            <person name="Birren B.W."/>
            <person name="Kellis M."/>
            <person name="Cuomo C.A."/>
        </authorList>
    </citation>
    <scope>NUCLEOTIDE SEQUENCE [LARGE SCALE GENOMIC DNA]</scope>
    <source>
        <strain evidence="13">ATCC 6260 / CBS 566 / DSM 6381 / JCM 1539 / NBRC 10279 / NRRL Y-324</strain>
    </source>
</reference>
<evidence type="ECO:0000256" key="2">
    <source>
        <dbReference type="ARBA" id="ARBA00009986"/>
    </source>
</evidence>
<keyword evidence="5 9" id="KW-0642">Proline metabolism</keyword>
<dbReference type="STRING" id="294746.A5DID1"/>
<dbReference type="GeneID" id="5126677"/>
<evidence type="ECO:0000256" key="5">
    <source>
        <dbReference type="ARBA" id="ARBA00023062"/>
    </source>
</evidence>
<evidence type="ECO:0000256" key="6">
    <source>
        <dbReference type="ARBA" id="ARBA00048142"/>
    </source>
</evidence>
<evidence type="ECO:0000256" key="9">
    <source>
        <dbReference type="RuleBase" id="RU366016"/>
    </source>
</evidence>
<dbReference type="InterPro" id="IPR016162">
    <property type="entry name" value="Ald_DH_N"/>
</dbReference>
<keyword evidence="13" id="KW-1185">Reference proteome</keyword>
<accession>A5DID1</accession>
<organism evidence="12 13">
    <name type="scientific">Meyerozyma guilliermondii (strain ATCC 6260 / CBS 566 / DSM 6381 / JCM 1539 / NBRC 10279 / NRRL Y-324)</name>
    <name type="common">Yeast</name>
    <name type="synonym">Candida guilliermondii</name>
    <dbReference type="NCBI Taxonomy" id="294746"/>
    <lineage>
        <taxon>Eukaryota</taxon>
        <taxon>Fungi</taxon>
        <taxon>Dikarya</taxon>
        <taxon>Ascomycota</taxon>
        <taxon>Saccharomycotina</taxon>
        <taxon>Pichiomycetes</taxon>
        <taxon>Debaryomycetaceae</taxon>
        <taxon>Meyerozyma</taxon>
    </lineage>
</organism>
<dbReference type="eggNOG" id="KOG2455">
    <property type="taxonomic scope" value="Eukaryota"/>
</dbReference>
<comment type="pathway">
    <text evidence="1 9">Amino-acid degradation; L-proline degradation into L-glutamate; L-glutamate from L-proline: step 2/2.</text>
</comment>
<evidence type="ECO:0000256" key="1">
    <source>
        <dbReference type="ARBA" id="ARBA00004786"/>
    </source>
</evidence>
<dbReference type="PROSITE" id="PS00687">
    <property type="entry name" value="ALDEHYDE_DEHYDR_GLU"/>
    <property type="match status" value="1"/>
</dbReference>
<dbReference type="Pfam" id="PF00171">
    <property type="entry name" value="Aldedh"/>
    <property type="match status" value="1"/>
</dbReference>
<comment type="catalytic activity">
    <reaction evidence="6 9">
        <text>L-glutamate 5-semialdehyde + NAD(+) + H2O = L-glutamate + NADH + 2 H(+)</text>
        <dbReference type="Rhea" id="RHEA:30235"/>
        <dbReference type="ChEBI" id="CHEBI:15377"/>
        <dbReference type="ChEBI" id="CHEBI:15378"/>
        <dbReference type="ChEBI" id="CHEBI:29985"/>
        <dbReference type="ChEBI" id="CHEBI:57540"/>
        <dbReference type="ChEBI" id="CHEBI:57945"/>
        <dbReference type="ChEBI" id="CHEBI:58066"/>
        <dbReference type="EC" id="1.2.1.88"/>
    </reaction>
</comment>
<sequence>MGYSFAYDCRPRRSSTPAVSTPTKWASHARMAIYIVSGSDLFRKLPKMLRSRAILTSRLLKSAVTKQRCAVAVAISARSKSQLAHPRIPPVKNEPVKDFGFNDQKDWDLLRASITKLTDSGPLDIPVVINGKRIHNNDVLPQVNPAKHSQVLAKVSQASPDDVASAVEAAKAAKQKWAAMPWTDRAAIFLKAADLISTKYRHDMLAATMLGQGKNVFQAEIDAVAELIDFFKFNVKYAEELYHQQPVESAPGVWNRSEYRPLEGFVYAVTPFNFTAIAGNLVGAPALMGNTVVWKPSATAALSNYLLLTILEEAGLPAGVINFVPGEPNQVTESVLSDREFSALHFTGSTDVFKSLYSKIAQNLDNYRDYPRIVGETGGKNFHLIHPSASMDHAVLSSLRGAFEFQGQKCSALSRLYVPESMWPEFKEKLVAAMGSITQGNCSDTAALNSFMGPVIHEQSFNKLSGAIDQAKSDSELEIIAGGIYDKSAGFFVSPTLIETKNPNHEFMTKEFFGPLLTAYVYPDAEYSEIMDTIDQGTKYGLTGAIFATDREAVKLAEEKLRYSAGNFYINDKCTGAVVGQQWFGGARMSGTNDKAGSANILTRFVSVRNIKENFYELTDFKYPSNYH</sequence>
<dbReference type="GO" id="GO:0005759">
    <property type="term" value="C:mitochondrial matrix"/>
    <property type="evidence" value="ECO:0007669"/>
    <property type="project" value="EnsemblFungi"/>
</dbReference>
<dbReference type="OMA" id="FAGIHFT"/>